<dbReference type="GO" id="GO:0005737">
    <property type="term" value="C:cytoplasm"/>
    <property type="evidence" value="ECO:0007669"/>
    <property type="project" value="TreeGrafter"/>
</dbReference>
<reference evidence="1" key="1">
    <citation type="submission" date="2022-06" db="EMBL/GenBank/DDBJ databases">
        <title>Novel species in genus nocardia.</title>
        <authorList>
            <person name="Li F."/>
        </authorList>
    </citation>
    <scope>NUCLEOTIDE SEQUENCE</scope>
    <source>
        <strain evidence="1">CDC141</strain>
    </source>
</reference>
<organism evidence="1 2">
    <name type="scientific">Nocardia pulmonis</name>
    <dbReference type="NCBI Taxonomy" id="2951408"/>
    <lineage>
        <taxon>Bacteria</taxon>
        <taxon>Bacillati</taxon>
        <taxon>Actinomycetota</taxon>
        <taxon>Actinomycetes</taxon>
        <taxon>Mycobacteriales</taxon>
        <taxon>Nocardiaceae</taxon>
        <taxon>Nocardia</taxon>
    </lineage>
</organism>
<evidence type="ECO:0000313" key="1">
    <source>
        <dbReference type="EMBL" id="MCM6778220.1"/>
    </source>
</evidence>
<proteinExistence type="predicted"/>
<protein>
    <submittedName>
        <fullName evidence="1">Ornithine cyclodeaminase family protein</fullName>
    </submittedName>
</protein>
<dbReference type="Gene3D" id="3.40.50.720">
    <property type="entry name" value="NAD(P)-binding Rossmann-like Domain"/>
    <property type="match status" value="1"/>
</dbReference>
<dbReference type="AlphaFoldDB" id="A0A9X2ED92"/>
<dbReference type="RefSeq" id="WP_251917694.1">
    <property type="nucleotide sequence ID" value="NZ_JAMRXG010000020.1"/>
</dbReference>
<comment type="caution">
    <text evidence="1">The sequence shown here is derived from an EMBL/GenBank/DDBJ whole genome shotgun (WGS) entry which is preliminary data.</text>
</comment>
<dbReference type="Gene3D" id="3.30.1780.10">
    <property type="entry name" value="ornithine cyclodeaminase, domain 1"/>
    <property type="match status" value="1"/>
</dbReference>
<dbReference type="EMBL" id="JAMRXG010000020">
    <property type="protein sequence ID" value="MCM6778220.1"/>
    <property type="molecule type" value="Genomic_DNA"/>
</dbReference>
<evidence type="ECO:0000313" key="2">
    <source>
        <dbReference type="Proteomes" id="UP001139157"/>
    </source>
</evidence>
<keyword evidence="2" id="KW-1185">Reference proteome</keyword>
<dbReference type="Pfam" id="PF02423">
    <property type="entry name" value="OCD_Mu_crystall"/>
    <property type="match status" value="1"/>
</dbReference>
<dbReference type="PIRSF" id="PIRSF001439">
    <property type="entry name" value="CryM"/>
    <property type="match status" value="1"/>
</dbReference>
<name>A0A9X2ED92_9NOCA</name>
<dbReference type="SUPFAM" id="SSF51735">
    <property type="entry name" value="NAD(P)-binding Rossmann-fold domains"/>
    <property type="match status" value="1"/>
</dbReference>
<dbReference type="InterPro" id="IPR023401">
    <property type="entry name" value="ODC_N"/>
</dbReference>
<dbReference type="PANTHER" id="PTHR13812">
    <property type="entry name" value="KETIMINE REDUCTASE MU-CRYSTALLIN"/>
    <property type="match status" value="1"/>
</dbReference>
<dbReference type="InterPro" id="IPR036291">
    <property type="entry name" value="NAD(P)-bd_dom_sf"/>
</dbReference>
<accession>A0A9X2ED92</accession>
<gene>
    <name evidence="1" type="ORF">NDR86_32510</name>
</gene>
<dbReference type="InterPro" id="IPR003462">
    <property type="entry name" value="ODC_Mu_crystall"/>
</dbReference>
<sequence>MTPMIEAARMRGEPTLRAVIDTLADAFVDLSAGRAQSPPRTLVQHSGGLSELLISPAAWGPRRLAAVKITTLTPDNPGRGLPLIHGIVVLTELATGRIVALLDGAELTALRTGAAAAIATRLCARPEAAELAIIGAGVQARALVRAISVVRPIDSVRLWSRTRARAEDFAEWIPANVGRPARITVCDSAFEAVRDAEVICTATATGDRAPLLAADWIAPGAHLNVIGGIHEHALEIDPALLKSALVTVEERRAAQEEAGEIRAALAQGLIESRDLHELGTLLRDPPATAPGRTTVYRSVGLAIEDTAAAAAIYQEHHP</sequence>
<dbReference type="PANTHER" id="PTHR13812:SF19">
    <property type="entry name" value="KETIMINE REDUCTASE MU-CRYSTALLIN"/>
    <property type="match status" value="1"/>
</dbReference>
<dbReference type="Proteomes" id="UP001139157">
    <property type="component" value="Unassembled WGS sequence"/>
</dbReference>